<dbReference type="Pfam" id="PF08352">
    <property type="entry name" value="oligo_HPY"/>
    <property type="match status" value="2"/>
</dbReference>
<evidence type="ECO:0000256" key="1">
    <source>
        <dbReference type="ARBA" id="ARBA00005417"/>
    </source>
</evidence>
<comment type="caution">
    <text evidence="6">The sequence shown here is derived from an EMBL/GenBank/DDBJ whole genome shotgun (WGS) entry which is preliminary data.</text>
</comment>
<dbReference type="CDD" id="cd03257">
    <property type="entry name" value="ABC_NikE_OppD_transporters"/>
    <property type="match status" value="2"/>
</dbReference>
<dbReference type="GO" id="GO:0015833">
    <property type="term" value="P:peptide transport"/>
    <property type="evidence" value="ECO:0007669"/>
    <property type="project" value="InterPro"/>
</dbReference>
<dbReference type="InterPro" id="IPR017871">
    <property type="entry name" value="ABC_transporter-like_CS"/>
</dbReference>
<dbReference type="InterPro" id="IPR027417">
    <property type="entry name" value="P-loop_NTPase"/>
</dbReference>
<dbReference type="Pfam" id="PF00005">
    <property type="entry name" value="ABC_tran"/>
    <property type="match status" value="2"/>
</dbReference>
<dbReference type="GO" id="GO:0016887">
    <property type="term" value="F:ATP hydrolysis activity"/>
    <property type="evidence" value="ECO:0007669"/>
    <property type="project" value="InterPro"/>
</dbReference>
<dbReference type="NCBIfam" id="NF008453">
    <property type="entry name" value="PRK11308.1"/>
    <property type="match status" value="2"/>
</dbReference>
<dbReference type="SMART" id="SM00382">
    <property type="entry name" value="AAA"/>
    <property type="match status" value="2"/>
</dbReference>
<sequence length="545" mass="58120">MTDHPLVAVEDLSVSFDAPAGRAPSAPVVSGVSFSVGAGQCVAIVGESGSGKSVTARSLLGLTGPTGRVSAERFDIGGRDARAFTEARWREVRGGQIGMVLQDALVSLDPLRTVGAEIAEVLHTHRVVPRDASRSRAIDLLEQVGVPRPAERIDQHPHELSGGLRQRALIASAIAADPRLIIADEPTTALDVTVQKQVLDTLRRRVDAGSGLLLISHDLAVVAGIADHVIVMKGGVVVEQGAARDVLGAPESDYTRRLLAAVPSAGSRGLRLARADDGAQSAREPLPPREVVRDETVLEAEGLRKAFRRRVAVDGVSLRVARGETLGIVGESGSGKSTVVNLLLGLTEPDAGTVRLAGEPWAPLPERERRRRRSAVQLISQDPLSSFDPRWDVARVIAESTKATGLTGAASRDRAVWLLERVGLSARVLARHPRSLSGGQRQRVAIARALAPDPRVLVCDEPTSALDVSVQAQVLDLLAEIQAEQGTSLVFVSHDLGVVHHVADRVIVMKDARIVEQGDVDDVFLRPREEYTRRLIDALPEVVGS</sequence>
<dbReference type="Proteomes" id="UP000824220">
    <property type="component" value="Unassembled WGS sequence"/>
</dbReference>
<dbReference type="PANTHER" id="PTHR43776:SF7">
    <property type="entry name" value="D,D-DIPEPTIDE TRANSPORT ATP-BINDING PROTEIN DDPF-RELATED"/>
    <property type="match status" value="1"/>
</dbReference>
<accession>A0A9D2KG05</accession>
<dbReference type="InterPro" id="IPR003593">
    <property type="entry name" value="AAA+_ATPase"/>
</dbReference>
<dbReference type="GO" id="GO:0005524">
    <property type="term" value="F:ATP binding"/>
    <property type="evidence" value="ECO:0007669"/>
    <property type="project" value="UniProtKB-KW"/>
</dbReference>
<protein>
    <submittedName>
        <fullName evidence="6">ABC transporter ATP-binding protein</fullName>
    </submittedName>
</protein>
<dbReference type="PANTHER" id="PTHR43776">
    <property type="entry name" value="TRANSPORT ATP-BINDING PROTEIN"/>
    <property type="match status" value="1"/>
</dbReference>
<evidence type="ECO:0000313" key="6">
    <source>
        <dbReference type="EMBL" id="HJA03450.1"/>
    </source>
</evidence>
<evidence type="ECO:0000256" key="3">
    <source>
        <dbReference type="ARBA" id="ARBA00022741"/>
    </source>
</evidence>
<dbReference type="InterPro" id="IPR013563">
    <property type="entry name" value="Oligopep_ABC_C"/>
</dbReference>
<evidence type="ECO:0000313" key="7">
    <source>
        <dbReference type="Proteomes" id="UP000824220"/>
    </source>
</evidence>
<reference evidence="6" key="2">
    <citation type="submission" date="2021-04" db="EMBL/GenBank/DDBJ databases">
        <authorList>
            <person name="Gilroy R."/>
        </authorList>
    </citation>
    <scope>NUCLEOTIDE SEQUENCE</scope>
    <source>
        <strain evidence="6">ChiHjej8B7-3636</strain>
    </source>
</reference>
<dbReference type="Gene3D" id="3.40.50.300">
    <property type="entry name" value="P-loop containing nucleotide triphosphate hydrolases"/>
    <property type="match status" value="2"/>
</dbReference>
<proteinExistence type="inferred from homology"/>
<feature type="domain" description="ABC transporter" evidence="5">
    <location>
        <begin position="298"/>
        <end position="536"/>
    </location>
</feature>
<dbReference type="AlphaFoldDB" id="A0A9D2KG05"/>
<dbReference type="EMBL" id="DXAM01000017">
    <property type="protein sequence ID" value="HJA03450.1"/>
    <property type="molecule type" value="Genomic_DNA"/>
</dbReference>
<keyword evidence="3" id="KW-0547">Nucleotide-binding</keyword>
<dbReference type="PROSITE" id="PS50893">
    <property type="entry name" value="ABC_TRANSPORTER_2"/>
    <property type="match status" value="2"/>
</dbReference>
<dbReference type="InterPro" id="IPR003439">
    <property type="entry name" value="ABC_transporter-like_ATP-bd"/>
</dbReference>
<comment type="similarity">
    <text evidence="1">Belongs to the ABC transporter superfamily.</text>
</comment>
<feature type="domain" description="ABC transporter" evidence="5">
    <location>
        <begin position="7"/>
        <end position="259"/>
    </location>
</feature>
<organism evidence="6 7">
    <name type="scientific">Candidatus Microbacterium stercoravium</name>
    <dbReference type="NCBI Taxonomy" id="2838697"/>
    <lineage>
        <taxon>Bacteria</taxon>
        <taxon>Bacillati</taxon>
        <taxon>Actinomycetota</taxon>
        <taxon>Actinomycetes</taxon>
        <taxon>Micrococcales</taxon>
        <taxon>Microbacteriaceae</taxon>
        <taxon>Microbacterium</taxon>
    </lineage>
</organism>
<evidence type="ECO:0000256" key="2">
    <source>
        <dbReference type="ARBA" id="ARBA00022448"/>
    </source>
</evidence>
<keyword evidence="4 6" id="KW-0067">ATP-binding</keyword>
<dbReference type="SUPFAM" id="SSF52540">
    <property type="entry name" value="P-loop containing nucleoside triphosphate hydrolases"/>
    <property type="match status" value="2"/>
</dbReference>
<gene>
    <name evidence="6" type="ORF">H9800_01125</name>
</gene>
<name>A0A9D2KG05_9MICO</name>
<keyword evidence="2" id="KW-0813">Transport</keyword>
<dbReference type="InterPro" id="IPR050319">
    <property type="entry name" value="ABC_transp_ATP-bind"/>
</dbReference>
<dbReference type="GO" id="GO:0055085">
    <property type="term" value="P:transmembrane transport"/>
    <property type="evidence" value="ECO:0007669"/>
    <property type="project" value="UniProtKB-ARBA"/>
</dbReference>
<dbReference type="PROSITE" id="PS00211">
    <property type="entry name" value="ABC_TRANSPORTER_1"/>
    <property type="match status" value="1"/>
</dbReference>
<evidence type="ECO:0000259" key="5">
    <source>
        <dbReference type="PROSITE" id="PS50893"/>
    </source>
</evidence>
<evidence type="ECO:0000256" key="4">
    <source>
        <dbReference type="ARBA" id="ARBA00022840"/>
    </source>
</evidence>
<reference evidence="6" key="1">
    <citation type="journal article" date="2021" name="PeerJ">
        <title>Extensive microbial diversity within the chicken gut microbiome revealed by metagenomics and culture.</title>
        <authorList>
            <person name="Gilroy R."/>
            <person name="Ravi A."/>
            <person name="Getino M."/>
            <person name="Pursley I."/>
            <person name="Horton D.L."/>
            <person name="Alikhan N.F."/>
            <person name="Baker D."/>
            <person name="Gharbi K."/>
            <person name="Hall N."/>
            <person name="Watson M."/>
            <person name="Adriaenssens E.M."/>
            <person name="Foster-Nyarko E."/>
            <person name="Jarju S."/>
            <person name="Secka A."/>
            <person name="Antonio M."/>
            <person name="Oren A."/>
            <person name="Chaudhuri R.R."/>
            <person name="La Ragione R."/>
            <person name="Hildebrand F."/>
            <person name="Pallen M.J."/>
        </authorList>
    </citation>
    <scope>NUCLEOTIDE SEQUENCE</scope>
    <source>
        <strain evidence="6">ChiHjej8B7-3636</strain>
    </source>
</reference>